<organism evidence="4 5">
    <name type="scientific">Klebsormidium nitens</name>
    <name type="common">Green alga</name>
    <name type="synonym">Ulothrix nitens</name>
    <dbReference type="NCBI Taxonomy" id="105231"/>
    <lineage>
        <taxon>Eukaryota</taxon>
        <taxon>Viridiplantae</taxon>
        <taxon>Streptophyta</taxon>
        <taxon>Klebsormidiophyceae</taxon>
        <taxon>Klebsormidiales</taxon>
        <taxon>Klebsormidiaceae</taxon>
        <taxon>Klebsormidium</taxon>
    </lineage>
</organism>
<keyword evidence="1" id="KW-0863">Zinc-finger</keyword>
<dbReference type="GO" id="GO:0008270">
    <property type="term" value="F:zinc ion binding"/>
    <property type="evidence" value="ECO:0007669"/>
    <property type="project" value="UniProtKB-KW"/>
</dbReference>
<sequence>MAGSYVVSAATEMGGGRYGLYSGRPGTMSLDDFHDRLEAAFAKAKSKDKKLEAHEFLQQLPAYLENEALQVWCKKKWEILEEPEVEEGATKEQKAKVMAEWDPFEDLVTLFKKEFGAASAAHAFETAERIDLAQAYAEGHRGWQASELVGAPVLVHAAASIRGTVAGVARGSDGAGCFRCGEPDHVAARCTLSRTTTCGKCGKQGHAEGACWSSNPSMKPEWAGKKAAQGSGVIDPRDITIVELREEIDLRSQGDGQGAARRTAGGSTARKPSGRRGCACQRGSNPGGALAGGERGGRGGGVGCAETALPSMGGVAS</sequence>
<evidence type="ECO:0000313" key="4">
    <source>
        <dbReference type="EMBL" id="GAQ84806.1"/>
    </source>
</evidence>
<feature type="compositionally biased region" description="Gly residues" evidence="2">
    <location>
        <begin position="285"/>
        <end position="303"/>
    </location>
</feature>
<proteinExistence type="predicted"/>
<dbReference type="OrthoDB" id="7430688at2759"/>
<feature type="domain" description="CCHC-type" evidence="3">
    <location>
        <begin position="177"/>
        <end position="190"/>
    </location>
</feature>
<dbReference type="InterPro" id="IPR001878">
    <property type="entry name" value="Znf_CCHC"/>
</dbReference>
<feature type="region of interest" description="Disordered" evidence="2">
    <location>
        <begin position="250"/>
        <end position="317"/>
    </location>
</feature>
<keyword evidence="1" id="KW-0862">Zinc</keyword>
<dbReference type="Proteomes" id="UP000054558">
    <property type="component" value="Unassembled WGS sequence"/>
</dbReference>
<evidence type="ECO:0000256" key="1">
    <source>
        <dbReference type="PROSITE-ProRule" id="PRU00047"/>
    </source>
</evidence>
<dbReference type="Gene3D" id="4.10.60.10">
    <property type="entry name" value="Zinc finger, CCHC-type"/>
    <property type="match status" value="1"/>
</dbReference>
<dbReference type="SMART" id="SM00343">
    <property type="entry name" value="ZnF_C2HC"/>
    <property type="match status" value="2"/>
</dbReference>
<evidence type="ECO:0000256" key="2">
    <source>
        <dbReference type="SAM" id="MobiDB-lite"/>
    </source>
</evidence>
<dbReference type="GO" id="GO:0003676">
    <property type="term" value="F:nucleic acid binding"/>
    <property type="evidence" value="ECO:0007669"/>
    <property type="project" value="InterPro"/>
</dbReference>
<accession>A0A1Y1I7Z4</accession>
<dbReference type="PROSITE" id="PS50158">
    <property type="entry name" value="ZF_CCHC"/>
    <property type="match status" value="1"/>
</dbReference>
<name>A0A1Y1I7Z4_KLENI</name>
<feature type="compositionally biased region" description="Low complexity" evidence="2">
    <location>
        <begin position="258"/>
        <end position="270"/>
    </location>
</feature>
<evidence type="ECO:0000259" key="3">
    <source>
        <dbReference type="PROSITE" id="PS50158"/>
    </source>
</evidence>
<gene>
    <name evidence="4" type="ORF">KFL_002070020</name>
</gene>
<protein>
    <recommendedName>
        <fullName evidence="3">CCHC-type domain-containing protein</fullName>
    </recommendedName>
</protein>
<dbReference type="AlphaFoldDB" id="A0A1Y1I7Z4"/>
<keyword evidence="1" id="KW-0479">Metal-binding</keyword>
<keyword evidence="5" id="KW-1185">Reference proteome</keyword>
<reference evidence="4 5" key="1">
    <citation type="journal article" date="2014" name="Nat. Commun.">
        <title>Klebsormidium flaccidum genome reveals primary factors for plant terrestrial adaptation.</title>
        <authorList>
            <person name="Hori K."/>
            <person name="Maruyama F."/>
            <person name="Fujisawa T."/>
            <person name="Togashi T."/>
            <person name="Yamamoto N."/>
            <person name="Seo M."/>
            <person name="Sato S."/>
            <person name="Yamada T."/>
            <person name="Mori H."/>
            <person name="Tajima N."/>
            <person name="Moriyama T."/>
            <person name="Ikeuchi M."/>
            <person name="Watanabe M."/>
            <person name="Wada H."/>
            <person name="Kobayashi K."/>
            <person name="Saito M."/>
            <person name="Masuda T."/>
            <person name="Sasaki-Sekimoto Y."/>
            <person name="Mashiguchi K."/>
            <person name="Awai K."/>
            <person name="Shimojima M."/>
            <person name="Masuda S."/>
            <person name="Iwai M."/>
            <person name="Nobusawa T."/>
            <person name="Narise T."/>
            <person name="Kondo S."/>
            <person name="Saito H."/>
            <person name="Sato R."/>
            <person name="Murakawa M."/>
            <person name="Ihara Y."/>
            <person name="Oshima-Yamada Y."/>
            <person name="Ohtaka K."/>
            <person name="Satoh M."/>
            <person name="Sonobe K."/>
            <person name="Ishii M."/>
            <person name="Ohtani R."/>
            <person name="Kanamori-Sato M."/>
            <person name="Honoki R."/>
            <person name="Miyazaki D."/>
            <person name="Mochizuki H."/>
            <person name="Umetsu J."/>
            <person name="Higashi K."/>
            <person name="Shibata D."/>
            <person name="Kamiya Y."/>
            <person name="Sato N."/>
            <person name="Nakamura Y."/>
            <person name="Tabata S."/>
            <person name="Ida S."/>
            <person name="Kurokawa K."/>
            <person name="Ohta H."/>
        </authorList>
    </citation>
    <scope>NUCLEOTIDE SEQUENCE [LARGE SCALE GENOMIC DNA]</scope>
    <source>
        <strain evidence="4 5">NIES-2285</strain>
    </source>
</reference>
<dbReference type="SUPFAM" id="SSF57756">
    <property type="entry name" value="Retrovirus zinc finger-like domains"/>
    <property type="match status" value="1"/>
</dbReference>
<dbReference type="InterPro" id="IPR036875">
    <property type="entry name" value="Znf_CCHC_sf"/>
</dbReference>
<evidence type="ECO:0000313" key="5">
    <source>
        <dbReference type="Proteomes" id="UP000054558"/>
    </source>
</evidence>
<dbReference type="EMBL" id="DF237156">
    <property type="protein sequence ID" value="GAQ84806.1"/>
    <property type="molecule type" value="Genomic_DNA"/>
</dbReference>